<comment type="caution">
    <text evidence="1">The sequence shown here is derived from an EMBL/GenBank/DDBJ whole genome shotgun (WGS) entry which is preliminary data.</text>
</comment>
<evidence type="ECO:0000313" key="2">
    <source>
        <dbReference type="Proteomes" id="UP000009359"/>
    </source>
</evidence>
<protein>
    <submittedName>
        <fullName evidence="1">Uncharacterized protein</fullName>
    </submittedName>
</protein>
<dbReference type="Proteomes" id="UP000009359">
    <property type="component" value="Unassembled WGS sequence"/>
</dbReference>
<reference evidence="1 2" key="1">
    <citation type="journal article" date="2013" name="Genome Announc.">
        <title>Whole Genome Sequencing and Comparative Analysis of Bartonella bacilliformis Strain INS, the Causative Agent of Carrion's Disease.</title>
        <authorList>
            <person name="Tarazona D."/>
            <person name="Padilla C."/>
            <person name="Caceres O."/>
            <person name="Montenegro J.D."/>
            <person name="Bailon H."/>
            <person name="Ventura G."/>
            <person name="Mendoza G."/>
            <person name="Anaya E."/>
            <person name="Guio H."/>
        </authorList>
    </citation>
    <scope>NUCLEOTIDE SEQUENCE [LARGE SCALE GENOMIC DNA]</scope>
    <source>
        <strain evidence="1 2">INS</strain>
    </source>
</reference>
<name>A0ABN0IFQ3_BARBA</name>
<proteinExistence type="predicted"/>
<keyword evidence="2" id="KW-1185">Reference proteome</keyword>
<organism evidence="1 2">
    <name type="scientific">Bartonella bacilliformis INS</name>
    <dbReference type="NCBI Taxonomy" id="1206782"/>
    <lineage>
        <taxon>Bacteria</taxon>
        <taxon>Pseudomonadati</taxon>
        <taxon>Pseudomonadota</taxon>
        <taxon>Alphaproteobacteria</taxon>
        <taxon>Hyphomicrobiales</taxon>
        <taxon>Bartonellaceae</taxon>
        <taxon>Bartonella</taxon>
    </lineage>
</organism>
<dbReference type="EMBL" id="AMQK01000016">
    <property type="protein sequence ID" value="EKS43629.1"/>
    <property type="molecule type" value="Genomic_DNA"/>
</dbReference>
<evidence type="ECO:0000313" key="1">
    <source>
        <dbReference type="EMBL" id="EKS43629.1"/>
    </source>
</evidence>
<accession>A0ABN0IFQ3</accession>
<sequence length="41" mass="4817">MPEDTRTLLGSLWIHHPATTWFISFIKSRGNRKSGWSRPTF</sequence>
<gene>
    <name evidence="1" type="ORF">BbINS_04195</name>
</gene>